<evidence type="ECO:0000256" key="8">
    <source>
        <dbReference type="ARBA" id="ARBA00023136"/>
    </source>
</evidence>
<evidence type="ECO:0000256" key="6">
    <source>
        <dbReference type="ARBA" id="ARBA00023053"/>
    </source>
</evidence>
<keyword evidence="9 12" id="KW-0407">Ion channel</keyword>
<proteinExistence type="inferred from homology"/>
<evidence type="ECO:0000256" key="10">
    <source>
        <dbReference type="ARBA" id="ARBA00035120"/>
    </source>
</evidence>
<comment type="similarity">
    <text evidence="10 12">Belongs to the fluoride channel Fluc/FEX (TC 1.A.43) family.</text>
</comment>
<feature type="binding site" evidence="12">
    <location>
        <position position="88"/>
    </location>
    <ligand>
        <name>Na(+)</name>
        <dbReference type="ChEBI" id="CHEBI:29101"/>
        <note>structural</note>
    </ligand>
</feature>
<dbReference type="PANTHER" id="PTHR28259">
    <property type="entry name" value="FLUORIDE EXPORT PROTEIN 1-RELATED"/>
    <property type="match status" value="1"/>
</dbReference>
<keyword evidence="2 12" id="KW-1003">Cell membrane</keyword>
<evidence type="ECO:0000313" key="14">
    <source>
        <dbReference type="Proteomes" id="UP001216253"/>
    </source>
</evidence>
<keyword evidence="4 12" id="KW-0812">Transmembrane</keyword>
<evidence type="ECO:0000256" key="12">
    <source>
        <dbReference type="HAMAP-Rule" id="MF_00454"/>
    </source>
</evidence>
<evidence type="ECO:0000256" key="7">
    <source>
        <dbReference type="ARBA" id="ARBA00023065"/>
    </source>
</evidence>
<keyword evidence="6 12" id="KW-0915">Sodium</keyword>
<reference evidence="13 14" key="1">
    <citation type="submission" date="2023-03" db="EMBL/GenBank/DDBJ databases">
        <title>NovoSphingobium album sp. nov. isolated from polycyclic aromatic hydrocarbons- and heavy-metal polluted soil.</title>
        <authorList>
            <person name="Liu Z."/>
            <person name="Wang K."/>
        </authorList>
    </citation>
    <scope>NUCLEOTIDE SEQUENCE [LARGE SCALE GENOMIC DNA]</scope>
    <source>
        <strain evidence="13 14">H3SJ31-1</strain>
    </source>
</reference>
<dbReference type="EMBL" id="JARESE010000044">
    <property type="protein sequence ID" value="MDE8652628.1"/>
    <property type="molecule type" value="Genomic_DNA"/>
</dbReference>
<feature type="transmembrane region" description="Helical" evidence="12">
    <location>
        <begin position="44"/>
        <end position="65"/>
    </location>
</feature>
<comment type="function">
    <text evidence="12">Fluoride-specific ion channel. Important for reducing fluoride concentration in the cell, thus reducing its toxicity.</text>
</comment>
<keyword evidence="5 12" id="KW-1133">Transmembrane helix</keyword>
<organism evidence="13 14">
    <name type="scientific">Novosphingobium album</name>
    <name type="common">ex Liu et al. 2023</name>
    <dbReference type="NCBI Taxonomy" id="3031130"/>
    <lineage>
        <taxon>Bacteria</taxon>
        <taxon>Pseudomonadati</taxon>
        <taxon>Pseudomonadota</taxon>
        <taxon>Alphaproteobacteria</taxon>
        <taxon>Sphingomonadales</taxon>
        <taxon>Sphingomonadaceae</taxon>
        <taxon>Novosphingobium</taxon>
    </lineage>
</organism>
<evidence type="ECO:0000313" key="13">
    <source>
        <dbReference type="EMBL" id="MDE8652628.1"/>
    </source>
</evidence>
<sequence>MPQPSFLAASLLVTLGGGLGAWLRFLVGRAWIAAIGPIRASAFPWSTLSVNVIGSLAMGLLVGWLARFGAHGEGTRLFLAVGVLGGFTTFSSFSMEIVSIAERGQIGLAALYIAITVLAGVLGLVAGLALMRSVA</sequence>
<keyword evidence="12" id="KW-0813">Transport</keyword>
<accession>A0ABT5WRF5</accession>
<comment type="caution">
    <text evidence="13">The sequence shown here is derived from an EMBL/GenBank/DDBJ whole genome shotgun (WGS) entry which is preliminary data.</text>
</comment>
<dbReference type="Pfam" id="PF02537">
    <property type="entry name" value="CRCB"/>
    <property type="match status" value="1"/>
</dbReference>
<dbReference type="NCBIfam" id="TIGR00494">
    <property type="entry name" value="crcB"/>
    <property type="match status" value="1"/>
</dbReference>
<keyword evidence="3" id="KW-0997">Cell inner membrane</keyword>
<name>A0ABT5WRF5_9SPHN</name>
<keyword evidence="14" id="KW-1185">Reference proteome</keyword>
<comment type="subcellular location">
    <subcellularLocation>
        <location evidence="1 12">Cell membrane</location>
        <topology evidence="1 12">Multi-pass membrane protein</topology>
    </subcellularLocation>
</comment>
<evidence type="ECO:0000256" key="3">
    <source>
        <dbReference type="ARBA" id="ARBA00022519"/>
    </source>
</evidence>
<evidence type="ECO:0000256" key="4">
    <source>
        <dbReference type="ARBA" id="ARBA00022692"/>
    </source>
</evidence>
<evidence type="ECO:0000256" key="2">
    <source>
        <dbReference type="ARBA" id="ARBA00022475"/>
    </source>
</evidence>
<keyword evidence="7 12" id="KW-0406">Ion transport</keyword>
<dbReference type="InterPro" id="IPR003691">
    <property type="entry name" value="FluC"/>
</dbReference>
<dbReference type="HAMAP" id="MF_00454">
    <property type="entry name" value="FluC"/>
    <property type="match status" value="1"/>
</dbReference>
<evidence type="ECO:0000256" key="1">
    <source>
        <dbReference type="ARBA" id="ARBA00004651"/>
    </source>
</evidence>
<dbReference type="RefSeq" id="WP_275228708.1">
    <property type="nucleotide sequence ID" value="NZ_JARESE010000044.1"/>
</dbReference>
<feature type="binding site" evidence="12">
    <location>
        <position position="85"/>
    </location>
    <ligand>
        <name>Na(+)</name>
        <dbReference type="ChEBI" id="CHEBI:29101"/>
        <note>structural</note>
    </ligand>
</feature>
<dbReference type="Proteomes" id="UP001216253">
    <property type="component" value="Unassembled WGS sequence"/>
</dbReference>
<feature type="transmembrane region" description="Helical" evidence="12">
    <location>
        <begin position="77"/>
        <end position="100"/>
    </location>
</feature>
<protein>
    <recommendedName>
        <fullName evidence="12">Fluoride-specific ion channel FluC</fullName>
    </recommendedName>
</protein>
<gene>
    <name evidence="12 13" type="primary">crcB</name>
    <name evidence="12" type="synonym">fluC</name>
    <name evidence="13" type="ORF">PYV00_13035</name>
</gene>
<feature type="transmembrane region" description="Helical" evidence="12">
    <location>
        <begin position="106"/>
        <end position="130"/>
    </location>
</feature>
<evidence type="ECO:0000256" key="5">
    <source>
        <dbReference type="ARBA" id="ARBA00022989"/>
    </source>
</evidence>
<evidence type="ECO:0000256" key="11">
    <source>
        <dbReference type="ARBA" id="ARBA00035585"/>
    </source>
</evidence>
<keyword evidence="12" id="KW-0479">Metal-binding</keyword>
<keyword evidence="8 12" id="KW-0472">Membrane</keyword>
<dbReference type="PANTHER" id="PTHR28259:SF1">
    <property type="entry name" value="FLUORIDE EXPORT PROTEIN 1-RELATED"/>
    <property type="match status" value="1"/>
</dbReference>
<comment type="catalytic activity">
    <reaction evidence="11">
        <text>fluoride(in) = fluoride(out)</text>
        <dbReference type="Rhea" id="RHEA:76159"/>
        <dbReference type="ChEBI" id="CHEBI:17051"/>
    </reaction>
    <physiologicalReaction direction="left-to-right" evidence="11">
        <dbReference type="Rhea" id="RHEA:76160"/>
    </physiologicalReaction>
</comment>
<evidence type="ECO:0000256" key="9">
    <source>
        <dbReference type="ARBA" id="ARBA00023303"/>
    </source>
</evidence>
<comment type="activity regulation">
    <text evidence="12">Na(+) is not transported, but it plays an essential structural role and its presence is essential for fluoride channel function.</text>
</comment>